<accession>A0A6V8IAX8</accession>
<gene>
    <name evidence="6" type="ORF">DmAi_28380</name>
</gene>
<dbReference type="PRINTS" id="PR00420">
    <property type="entry name" value="RNGMNOXGNASE"/>
</dbReference>
<dbReference type="SUPFAM" id="SSF51905">
    <property type="entry name" value="FAD/NAD(P)-binding domain"/>
    <property type="match status" value="1"/>
</dbReference>
<keyword evidence="3" id="KW-0560">Oxidoreductase</keyword>
<dbReference type="PANTHER" id="PTHR46972">
    <property type="entry name" value="MONOOXYGENASE ASQM-RELATED"/>
    <property type="match status" value="1"/>
</dbReference>
<keyword evidence="1" id="KW-0285">Flavoprotein</keyword>
<dbReference type="GO" id="GO:0004497">
    <property type="term" value="F:monooxygenase activity"/>
    <property type="evidence" value="ECO:0007669"/>
    <property type="project" value="UniProtKB-KW"/>
</dbReference>
<comment type="caution">
    <text evidence="6">The sequence shown here is derived from an EMBL/GenBank/DDBJ whole genome shotgun (WGS) entry which is preliminary data.</text>
</comment>
<evidence type="ECO:0000256" key="3">
    <source>
        <dbReference type="ARBA" id="ARBA00023002"/>
    </source>
</evidence>
<dbReference type="InterPro" id="IPR036188">
    <property type="entry name" value="FAD/NAD-bd_sf"/>
</dbReference>
<evidence type="ECO:0000313" key="6">
    <source>
        <dbReference type="EMBL" id="GFE94779.1"/>
    </source>
</evidence>
<dbReference type="PANTHER" id="PTHR46972:SF1">
    <property type="entry name" value="FAD DEPENDENT OXIDOREDUCTASE DOMAIN-CONTAINING PROTEIN"/>
    <property type="match status" value="1"/>
</dbReference>
<dbReference type="EMBL" id="BLJP01000019">
    <property type="protein sequence ID" value="GFE94779.1"/>
    <property type="molecule type" value="Genomic_DNA"/>
</dbReference>
<organism evidence="6 7">
    <name type="scientific">Acetobacter persici</name>
    <dbReference type="NCBI Taxonomy" id="1076596"/>
    <lineage>
        <taxon>Bacteria</taxon>
        <taxon>Pseudomonadati</taxon>
        <taxon>Pseudomonadota</taxon>
        <taxon>Alphaproteobacteria</taxon>
        <taxon>Acetobacterales</taxon>
        <taxon>Acetobacteraceae</taxon>
        <taxon>Acetobacter</taxon>
    </lineage>
</organism>
<protein>
    <submittedName>
        <fullName evidence="6">Monooxygenase</fullName>
    </submittedName>
</protein>
<keyword evidence="7" id="KW-1185">Reference proteome</keyword>
<sequence length="370" mass="40162">MATQRIAIIGGGPGGLMLARLLQRQGKCPVVLERDRHAEERPQGGSLDMHSETGQYAMERAGLREAFMAAARPEDQGDRLYNAEGELLFDRNEPTDDRPEIDRSVLRQILLNSLTPGTVLWGRRITRIAPEKGGFVVGGDGWSEQFDAVVGADGAWSVVRPLLSDALPLYEGVTLVELGFDVSRHPRVSKLTGNGKMLAVGDNRALITQRNGDGHIRGYAGVRLAESMAKEWGSWSGENVRQALRDVFAGWAPELQDVIETGDFIGVRPLYALPIEHSWKNQAGLTLLGDAAHLMSPFSGEGVNLALADAVELADALASTDDWSSISRYERTMCARATVAAEGAAQGLRSVFSSSGVEHVLEHYRARVHA</sequence>
<dbReference type="Pfam" id="PF01494">
    <property type="entry name" value="FAD_binding_3"/>
    <property type="match status" value="1"/>
</dbReference>
<keyword evidence="4 6" id="KW-0503">Monooxygenase</keyword>
<feature type="domain" description="FAD-binding" evidence="5">
    <location>
        <begin position="6"/>
        <end position="319"/>
    </location>
</feature>
<evidence type="ECO:0000259" key="5">
    <source>
        <dbReference type="Pfam" id="PF01494"/>
    </source>
</evidence>
<evidence type="ECO:0000256" key="4">
    <source>
        <dbReference type="ARBA" id="ARBA00023033"/>
    </source>
</evidence>
<evidence type="ECO:0000313" key="7">
    <source>
        <dbReference type="Proteomes" id="UP000548726"/>
    </source>
</evidence>
<dbReference type="Gene3D" id="3.50.50.60">
    <property type="entry name" value="FAD/NAD(P)-binding domain"/>
    <property type="match status" value="1"/>
</dbReference>
<evidence type="ECO:0000256" key="1">
    <source>
        <dbReference type="ARBA" id="ARBA00022630"/>
    </source>
</evidence>
<reference evidence="6 7" key="1">
    <citation type="journal article" date="2020" name="Cell Rep.">
        <title>Local necrotic cells trigger systemic immune activation via gut microbiome dysbiosis in Drosophila.</title>
        <authorList>
            <person name="Kosakamoto H."/>
            <person name="Yamauchi T."/>
            <person name="Akuzawa-Tokita Y."/>
            <person name="Nishimura K."/>
            <person name="Soga T."/>
            <person name="Murakami T."/>
            <person name="Mori H."/>
            <person name="Yamamoto K."/>
            <person name="Miyazaki R."/>
            <person name="Koto A."/>
            <person name="Miura M."/>
            <person name="Obata F."/>
        </authorList>
    </citation>
    <scope>NUCLEOTIDE SEQUENCE [LARGE SCALE GENOMIC DNA]</scope>
    <source>
        <strain evidence="6 7">Ai</strain>
    </source>
</reference>
<evidence type="ECO:0000256" key="2">
    <source>
        <dbReference type="ARBA" id="ARBA00022827"/>
    </source>
</evidence>
<proteinExistence type="predicted"/>
<dbReference type="GO" id="GO:0071949">
    <property type="term" value="F:FAD binding"/>
    <property type="evidence" value="ECO:0007669"/>
    <property type="project" value="InterPro"/>
</dbReference>
<dbReference type="Proteomes" id="UP000548726">
    <property type="component" value="Unassembled WGS sequence"/>
</dbReference>
<dbReference type="RefSeq" id="WP_256940510.1">
    <property type="nucleotide sequence ID" value="NZ_JOPC01000001.1"/>
</dbReference>
<dbReference type="AlphaFoldDB" id="A0A6V8IAX8"/>
<keyword evidence="2" id="KW-0274">FAD</keyword>
<name>A0A6V8IAX8_9PROT</name>
<dbReference type="InterPro" id="IPR002938">
    <property type="entry name" value="FAD-bd"/>
</dbReference>